<evidence type="ECO:0000313" key="2">
    <source>
        <dbReference type="Proteomes" id="UP001239111"/>
    </source>
</evidence>
<name>A0ACC2PJG3_9HYME</name>
<gene>
    <name evidence="1" type="ORF">QAD02_017707</name>
</gene>
<reference evidence="1" key="1">
    <citation type="submission" date="2023-04" db="EMBL/GenBank/DDBJ databases">
        <title>A chromosome-level genome assembly of the parasitoid wasp Eretmocerus hayati.</title>
        <authorList>
            <person name="Zhong Y."/>
            <person name="Liu S."/>
            <person name="Liu Y."/>
        </authorList>
    </citation>
    <scope>NUCLEOTIDE SEQUENCE</scope>
    <source>
        <strain evidence="1">ZJU_SS_LIU_2023</strain>
    </source>
</reference>
<evidence type="ECO:0000313" key="1">
    <source>
        <dbReference type="EMBL" id="KAJ8681915.1"/>
    </source>
</evidence>
<dbReference type="EMBL" id="CM056741">
    <property type="protein sequence ID" value="KAJ8681915.1"/>
    <property type="molecule type" value="Genomic_DNA"/>
</dbReference>
<comment type="caution">
    <text evidence="1">The sequence shown here is derived from an EMBL/GenBank/DDBJ whole genome shotgun (WGS) entry which is preliminary data.</text>
</comment>
<dbReference type="Proteomes" id="UP001239111">
    <property type="component" value="Chromosome 1"/>
</dbReference>
<accession>A0ACC2PJG3</accession>
<feature type="non-terminal residue" evidence="1">
    <location>
        <position position="1"/>
    </location>
</feature>
<protein>
    <submittedName>
        <fullName evidence="1">Uncharacterized protein</fullName>
    </submittedName>
</protein>
<feature type="non-terminal residue" evidence="1">
    <location>
        <position position="132"/>
    </location>
</feature>
<organism evidence="1 2">
    <name type="scientific">Eretmocerus hayati</name>
    <dbReference type="NCBI Taxonomy" id="131215"/>
    <lineage>
        <taxon>Eukaryota</taxon>
        <taxon>Metazoa</taxon>
        <taxon>Ecdysozoa</taxon>
        <taxon>Arthropoda</taxon>
        <taxon>Hexapoda</taxon>
        <taxon>Insecta</taxon>
        <taxon>Pterygota</taxon>
        <taxon>Neoptera</taxon>
        <taxon>Endopterygota</taxon>
        <taxon>Hymenoptera</taxon>
        <taxon>Apocrita</taxon>
        <taxon>Proctotrupomorpha</taxon>
        <taxon>Chalcidoidea</taxon>
        <taxon>Aphelinidae</taxon>
        <taxon>Aphelininae</taxon>
        <taxon>Eretmocerus</taxon>
    </lineage>
</organism>
<sequence>VHRCSSGISPRKMSLARPDLALLPLLLLLLLLPATLKSVVQGSVMTTTSGGSTWMLDSSRRQVQLAVIAPGDPQHEQSLPRLLPAVFMAVKAVSSPRGPLPGWNIRVDYRDSQCSSTFGPLAAFDFYINRTA</sequence>
<keyword evidence="2" id="KW-1185">Reference proteome</keyword>
<proteinExistence type="predicted"/>